<dbReference type="EMBL" id="BT140941">
    <property type="protein sequence ID" value="AFK40736.1"/>
    <property type="molecule type" value="mRNA"/>
</dbReference>
<proteinExistence type="evidence at transcript level"/>
<organism evidence="1">
    <name type="scientific">Lotus japonicus</name>
    <name type="common">Lotus corniculatus var. japonicus</name>
    <dbReference type="NCBI Taxonomy" id="34305"/>
    <lineage>
        <taxon>Eukaryota</taxon>
        <taxon>Viridiplantae</taxon>
        <taxon>Streptophyta</taxon>
        <taxon>Embryophyta</taxon>
        <taxon>Tracheophyta</taxon>
        <taxon>Spermatophyta</taxon>
        <taxon>Magnoliopsida</taxon>
        <taxon>eudicotyledons</taxon>
        <taxon>Gunneridae</taxon>
        <taxon>Pentapetalae</taxon>
        <taxon>rosids</taxon>
        <taxon>fabids</taxon>
        <taxon>Fabales</taxon>
        <taxon>Fabaceae</taxon>
        <taxon>Papilionoideae</taxon>
        <taxon>50 kb inversion clade</taxon>
        <taxon>NPAAA clade</taxon>
        <taxon>Hologalegina</taxon>
        <taxon>robinioid clade</taxon>
        <taxon>Loteae</taxon>
        <taxon>Lotus</taxon>
    </lineage>
</organism>
<evidence type="ECO:0000313" key="1">
    <source>
        <dbReference type="EMBL" id="AFK40736.1"/>
    </source>
</evidence>
<protein>
    <submittedName>
        <fullName evidence="1">Uncharacterized protein</fullName>
    </submittedName>
</protein>
<sequence length="27" mass="3259">MQQSMRCQVMIHGRMCVSCLNRQMIHH</sequence>
<dbReference type="AlphaFoldDB" id="I3SKE4"/>
<accession>I3SKE4</accession>
<name>I3SKE4_LOTJA</name>
<reference evidence="1" key="1">
    <citation type="submission" date="2012-05" db="EMBL/GenBank/DDBJ databases">
        <authorList>
            <person name="Krishnakumar V."/>
            <person name="Cheung F."/>
            <person name="Xiao Y."/>
            <person name="Chan A."/>
            <person name="Moskal W.A."/>
            <person name="Town C.D."/>
        </authorList>
    </citation>
    <scope>NUCLEOTIDE SEQUENCE</scope>
</reference>